<keyword evidence="11" id="KW-1185">Reference proteome</keyword>
<feature type="compositionally biased region" description="Basic residues" evidence="10">
    <location>
        <begin position="322"/>
        <end position="334"/>
    </location>
</feature>
<dbReference type="PANTHER" id="PTHR21442">
    <property type="entry name" value="CILIA- AND FLAGELLA-ASSOCIATED PROTEIN 206"/>
    <property type="match status" value="1"/>
</dbReference>
<evidence type="ECO:0000256" key="8">
    <source>
        <dbReference type="ARBA" id="ARBA00023273"/>
    </source>
</evidence>
<dbReference type="GO" id="GO:0036064">
    <property type="term" value="C:ciliary basal body"/>
    <property type="evidence" value="ECO:0007669"/>
    <property type="project" value="TreeGrafter"/>
</dbReference>
<comment type="similarity">
    <text evidence="2">Belongs to the CFAP206 family.</text>
</comment>
<keyword evidence="4" id="KW-0963">Cytoplasm</keyword>
<feature type="compositionally biased region" description="Low complexity" evidence="10">
    <location>
        <begin position="275"/>
        <end position="286"/>
    </location>
</feature>
<evidence type="ECO:0000256" key="7">
    <source>
        <dbReference type="ARBA" id="ARBA00023212"/>
    </source>
</evidence>
<organism evidence="11 12">
    <name type="scientific">Frankliniella occidentalis</name>
    <name type="common">Western flower thrips</name>
    <name type="synonym">Euthrips occidentalis</name>
    <dbReference type="NCBI Taxonomy" id="133901"/>
    <lineage>
        <taxon>Eukaryota</taxon>
        <taxon>Metazoa</taxon>
        <taxon>Ecdysozoa</taxon>
        <taxon>Arthropoda</taxon>
        <taxon>Hexapoda</taxon>
        <taxon>Insecta</taxon>
        <taxon>Pterygota</taxon>
        <taxon>Neoptera</taxon>
        <taxon>Paraneoptera</taxon>
        <taxon>Thysanoptera</taxon>
        <taxon>Terebrantia</taxon>
        <taxon>Thripoidea</taxon>
        <taxon>Thripidae</taxon>
        <taxon>Frankliniella</taxon>
    </lineage>
</organism>
<gene>
    <name evidence="12" type="primary">LOC113207435</name>
</gene>
<comment type="function">
    <text evidence="9">Essential for sperm motility and is involved in the regulation of the beating frequency of motile cilia on the epithelial cells of the respiratory tract. Required for the establishment of radial spokes in sperm flagella.</text>
</comment>
<dbReference type="InterPro" id="IPR021897">
    <property type="entry name" value="FAP206"/>
</dbReference>
<dbReference type="Proteomes" id="UP000504606">
    <property type="component" value="Unplaced"/>
</dbReference>
<dbReference type="AlphaFoldDB" id="A0A9C6XV27"/>
<comment type="subcellular location">
    <subcellularLocation>
        <location evidence="1">Cytoplasm</location>
        <location evidence="1">Cytoskeleton</location>
        <location evidence="1">Cilium axoneme</location>
    </subcellularLocation>
</comment>
<evidence type="ECO:0000256" key="1">
    <source>
        <dbReference type="ARBA" id="ARBA00004430"/>
    </source>
</evidence>
<keyword evidence="5" id="KW-0970">Cilium biogenesis/degradation</keyword>
<dbReference type="GO" id="GO:0030030">
    <property type="term" value="P:cell projection organization"/>
    <property type="evidence" value="ECO:0007669"/>
    <property type="project" value="UniProtKB-KW"/>
</dbReference>
<dbReference type="PANTHER" id="PTHR21442:SF0">
    <property type="entry name" value="CILIA- AND FLAGELLA-ASSOCIATED PROTEIN 206"/>
    <property type="match status" value="1"/>
</dbReference>
<dbReference type="GeneID" id="113207435"/>
<feature type="region of interest" description="Disordered" evidence="10">
    <location>
        <begin position="268"/>
        <end position="416"/>
    </location>
</feature>
<evidence type="ECO:0000313" key="12">
    <source>
        <dbReference type="RefSeq" id="XP_052132434.1"/>
    </source>
</evidence>
<evidence type="ECO:0000256" key="6">
    <source>
        <dbReference type="ARBA" id="ARBA00023069"/>
    </source>
</evidence>
<evidence type="ECO:0000256" key="9">
    <source>
        <dbReference type="ARBA" id="ARBA00045321"/>
    </source>
</evidence>
<accession>A0A9C6XV27</accession>
<protein>
    <recommendedName>
        <fullName evidence="3">Cilia- and flagella-associated protein 206</fullName>
    </recommendedName>
</protein>
<reference evidence="12" key="1">
    <citation type="submission" date="2025-08" db="UniProtKB">
        <authorList>
            <consortium name="RefSeq"/>
        </authorList>
    </citation>
    <scope>IDENTIFICATION</scope>
    <source>
        <tissue evidence="12">Whole organism</tissue>
    </source>
</reference>
<evidence type="ECO:0000256" key="10">
    <source>
        <dbReference type="SAM" id="MobiDB-lite"/>
    </source>
</evidence>
<keyword evidence="7" id="KW-0206">Cytoskeleton</keyword>
<sequence>MQSVYPTRELPHLLRLPSTARRAQLLEVCRISAGVRIFNWDCRGRKADTDSTHGLLDLPGLVKEAAAVTRKMVTASVEDIESRLWAATAALEATQLQTAGAGEGASRDPRVDPDLLKETVIFLRQQQVLFRRLLEDVEGAGEEARRLTAQLEAGLGDVHAVVQSKTAVPTNQVYPQFMSLASTWEALEAQAVVISRAASIHRRLGAYSKDVHCVDDTVLRGFLDKAQRPTPTDAERVSSGLTAGADADLRLLEAARKRLDRDLGRGDVVAEVDPARPGRGAPSARPSGPPRPGRRAPARARRGPAGFGGDQRRPPRQLQAGRRTRRRPPARARRHADGGPSETAFRRRGRARPHADSRAGLATEASDADRGHADRGQLVPQRDSRADLPGQGRGRAVPQDRGLHRGARGGGGDGCAQHHPRLNTDVNAVNVVLFYSPFIVYVIMLF</sequence>
<evidence type="ECO:0000256" key="2">
    <source>
        <dbReference type="ARBA" id="ARBA00010500"/>
    </source>
</evidence>
<keyword evidence="6" id="KW-0969">Cilium</keyword>
<keyword evidence="8" id="KW-0966">Cell projection</keyword>
<proteinExistence type="inferred from homology"/>
<evidence type="ECO:0000256" key="5">
    <source>
        <dbReference type="ARBA" id="ARBA00022794"/>
    </source>
</evidence>
<dbReference type="Pfam" id="PF12018">
    <property type="entry name" value="FAP206"/>
    <property type="match status" value="1"/>
</dbReference>
<dbReference type="RefSeq" id="XP_052132434.1">
    <property type="nucleotide sequence ID" value="XM_052276474.1"/>
</dbReference>
<dbReference type="GO" id="GO:0003356">
    <property type="term" value="P:regulation of cilium beat frequency"/>
    <property type="evidence" value="ECO:0007669"/>
    <property type="project" value="TreeGrafter"/>
</dbReference>
<name>A0A9C6XV27_FRAOC</name>
<evidence type="ECO:0000256" key="3">
    <source>
        <dbReference type="ARBA" id="ARBA00021602"/>
    </source>
</evidence>
<dbReference type="GO" id="GO:0005930">
    <property type="term" value="C:axoneme"/>
    <property type="evidence" value="ECO:0007669"/>
    <property type="project" value="UniProtKB-SubCell"/>
</dbReference>
<evidence type="ECO:0000256" key="4">
    <source>
        <dbReference type="ARBA" id="ARBA00022490"/>
    </source>
</evidence>
<feature type="compositionally biased region" description="Basic residues" evidence="10">
    <location>
        <begin position="292"/>
        <end position="302"/>
    </location>
</feature>
<evidence type="ECO:0000313" key="11">
    <source>
        <dbReference type="Proteomes" id="UP000504606"/>
    </source>
</evidence>